<dbReference type="OrthoDB" id="9789368at2"/>
<sequence length="493" mass="51853">MPKGGLRTGLLLGAAMGLATMAAPANADTLREALAQAYVSNPSLEAARAQQRAVDEGVPIERSAGLPDVAATGSYTEFLEGASQFGPDRLFTGGLDLGVPLYSGGAVKNSIRAAKQRVTAGQADLRATESAIFTRVVAAYMDVLRNQAIVGLSTNQVDVLGVNLQATSDRFEIGDLTRTDVAQSQARLAVAQGDLEGARANLISARETYIQLVGEAPTNLEPPPPLPGLPESAEQAVQIALENNPDLIAAEERAEAAGYDIRVAGSGRLPRLSAFAGYDYQNTLSSLRSQVPGGSLPQSDTAAQAGLSLRIPLFQGGRPAALERQAQARASAALEQVIAAERDVIAQVRAAYSSWLAANAIIESSQSAVDAAELSLEGVRAENSIGNRTILDVLNAEQELLSARVQLVTARRNAYVSGFSLLAAMGRAEARDLNLDTGGPLYDPQLNYERVQGKFFDWSRDPDPEPQATRTIDIAAPDASIVQVDAIEADPGL</sequence>
<dbReference type="InterPro" id="IPR003423">
    <property type="entry name" value="OMP_efflux"/>
</dbReference>
<evidence type="ECO:0000256" key="7">
    <source>
        <dbReference type="ARBA" id="ARBA00023237"/>
    </source>
</evidence>
<organism evidence="9 10">
    <name type="scientific">Qipengyuania oceanensis</name>
    <dbReference type="NCBI Taxonomy" id="1463597"/>
    <lineage>
        <taxon>Bacteria</taxon>
        <taxon>Pseudomonadati</taxon>
        <taxon>Pseudomonadota</taxon>
        <taxon>Alphaproteobacteria</taxon>
        <taxon>Sphingomonadales</taxon>
        <taxon>Erythrobacteraceae</taxon>
        <taxon>Qipengyuania</taxon>
    </lineage>
</organism>
<proteinExistence type="inferred from homology"/>
<dbReference type="AlphaFoldDB" id="A0A844YJA4"/>
<feature type="chain" id="PRO_5032604215" evidence="8">
    <location>
        <begin position="28"/>
        <end position="493"/>
    </location>
</feature>
<keyword evidence="3" id="KW-0813">Transport</keyword>
<dbReference type="InterPro" id="IPR010130">
    <property type="entry name" value="T1SS_OMP_TolC"/>
</dbReference>
<protein>
    <submittedName>
        <fullName evidence="9">TolC family outer membrane protein</fullName>
    </submittedName>
</protein>
<evidence type="ECO:0000256" key="4">
    <source>
        <dbReference type="ARBA" id="ARBA00022452"/>
    </source>
</evidence>
<dbReference type="GO" id="GO:0015562">
    <property type="term" value="F:efflux transmembrane transporter activity"/>
    <property type="evidence" value="ECO:0007669"/>
    <property type="project" value="InterPro"/>
</dbReference>
<keyword evidence="7" id="KW-0998">Cell outer membrane</keyword>
<evidence type="ECO:0000256" key="6">
    <source>
        <dbReference type="ARBA" id="ARBA00023136"/>
    </source>
</evidence>
<dbReference type="GO" id="GO:0015288">
    <property type="term" value="F:porin activity"/>
    <property type="evidence" value="ECO:0007669"/>
    <property type="project" value="TreeGrafter"/>
</dbReference>
<dbReference type="Gene3D" id="1.20.1600.10">
    <property type="entry name" value="Outer membrane efflux proteins (OEP)"/>
    <property type="match status" value="1"/>
</dbReference>
<evidence type="ECO:0000256" key="3">
    <source>
        <dbReference type="ARBA" id="ARBA00022448"/>
    </source>
</evidence>
<dbReference type="GO" id="GO:0009279">
    <property type="term" value="C:cell outer membrane"/>
    <property type="evidence" value="ECO:0007669"/>
    <property type="project" value="UniProtKB-SubCell"/>
</dbReference>
<comment type="subcellular location">
    <subcellularLocation>
        <location evidence="1">Cell outer membrane</location>
    </subcellularLocation>
</comment>
<keyword evidence="8" id="KW-0732">Signal</keyword>
<reference evidence="9 10" key="1">
    <citation type="submission" date="2019-12" db="EMBL/GenBank/DDBJ databases">
        <title>Genomic-based taxomic classification of the family Erythrobacteraceae.</title>
        <authorList>
            <person name="Xu L."/>
        </authorList>
    </citation>
    <scope>NUCLEOTIDE SEQUENCE [LARGE SCALE GENOMIC DNA]</scope>
    <source>
        <strain evidence="9 10">MCCC 1A09965</strain>
    </source>
</reference>
<evidence type="ECO:0000256" key="8">
    <source>
        <dbReference type="SAM" id="SignalP"/>
    </source>
</evidence>
<evidence type="ECO:0000256" key="1">
    <source>
        <dbReference type="ARBA" id="ARBA00004442"/>
    </source>
</evidence>
<keyword evidence="6" id="KW-0472">Membrane</keyword>
<keyword evidence="5" id="KW-0812">Transmembrane</keyword>
<keyword evidence="4" id="KW-1134">Transmembrane beta strand</keyword>
<dbReference type="SUPFAM" id="SSF56954">
    <property type="entry name" value="Outer membrane efflux proteins (OEP)"/>
    <property type="match status" value="1"/>
</dbReference>
<gene>
    <name evidence="9" type="ORF">GRI48_08380</name>
</gene>
<keyword evidence="10" id="KW-1185">Reference proteome</keyword>
<dbReference type="PANTHER" id="PTHR30026:SF22">
    <property type="entry name" value="OUTER MEMBRANE EFFLUX PROTEIN"/>
    <property type="match status" value="1"/>
</dbReference>
<dbReference type="InterPro" id="IPR051906">
    <property type="entry name" value="TolC-like"/>
</dbReference>
<evidence type="ECO:0000313" key="10">
    <source>
        <dbReference type="Proteomes" id="UP000445582"/>
    </source>
</evidence>
<dbReference type="GO" id="GO:1990281">
    <property type="term" value="C:efflux pump complex"/>
    <property type="evidence" value="ECO:0007669"/>
    <property type="project" value="TreeGrafter"/>
</dbReference>
<comment type="similarity">
    <text evidence="2">Belongs to the outer membrane factor (OMF) (TC 1.B.17) family.</text>
</comment>
<dbReference type="PANTHER" id="PTHR30026">
    <property type="entry name" value="OUTER MEMBRANE PROTEIN TOLC"/>
    <property type="match status" value="1"/>
</dbReference>
<accession>A0A844YJA4</accession>
<evidence type="ECO:0000256" key="2">
    <source>
        <dbReference type="ARBA" id="ARBA00007613"/>
    </source>
</evidence>
<comment type="caution">
    <text evidence="9">The sequence shown here is derived from an EMBL/GenBank/DDBJ whole genome shotgun (WGS) entry which is preliminary data.</text>
</comment>
<dbReference type="Proteomes" id="UP000445582">
    <property type="component" value="Unassembled WGS sequence"/>
</dbReference>
<evidence type="ECO:0000313" key="9">
    <source>
        <dbReference type="EMBL" id="MXO63024.1"/>
    </source>
</evidence>
<dbReference type="NCBIfam" id="TIGR01844">
    <property type="entry name" value="type_I_sec_TolC"/>
    <property type="match status" value="1"/>
</dbReference>
<feature type="signal peptide" evidence="8">
    <location>
        <begin position="1"/>
        <end position="27"/>
    </location>
</feature>
<dbReference type="Pfam" id="PF02321">
    <property type="entry name" value="OEP"/>
    <property type="match status" value="2"/>
</dbReference>
<dbReference type="EMBL" id="WTYN01000001">
    <property type="protein sequence ID" value="MXO63024.1"/>
    <property type="molecule type" value="Genomic_DNA"/>
</dbReference>
<name>A0A844YJA4_9SPHN</name>
<evidence type="ECO:0000256" key="5">
    <source>
        <dbReference type="ARBA" id="ARBA00022692"/>
    </source>
</evidence>